<protein>
    <submittedName>
        <fullName evidence="2">Uncharacterized protein</fullName>
    </submittedName>
</protein>
<evidence type="ECO:0000313" key="2">
    <source>
        <dbReference type="WBParaSite" id="MBELARI_LOCUS13991"/>
    </source>
</evidence>
<keyword evidence="1" id="KW-1185">Reference proteome</keyword>
<dbReference type="Proteomes" id="UP000887575">
    <property type="component" value="Unassembled WGS sequence"/>
</dbReference>
<evidence type="ECO:0000313" key="1">
    <source>
        <dbReference type="Proteomes" id="UP000887575"/>
    </source>
</evidence>
<sequence length="80" mass="9490">MNPNFKWCGNPEELKTLKDEDKLVDLNEWSLVSRQEMEKYTATTFMEKARFYWSSAEDAPRRLWLGRKGVYSTNKPQSPN</sequence>
<dbReference type="WBParaSite" id="MBELARI_LOCUS13991">
    <property type="protein sequence ID" value="MBELARI_LOCUS13991"/>
    <property type="gene ID" value="MBELARI_LOCUS13991"/>
</dbReference>
<accession>A0AAF3EJ28</accession>
<reference evidence="2" key="1">
    <citation type="submission" date="2024-02" db="UniProtKB">
        <authorList>
            <consortium name="WormBaseParasite"/>
        </authorList>
    </citation>
    <scope>IDENTIFICATION</scope>
</reference>
<organism evidence="1 2">
    <name type="scientific">Mesorhabditis belari</name>
    <dbReference type="NCBI Taxonomy" id="2138241"/>
    <lineage>
        <taxon>Eukaryota</taxon>
        <taxon>Metazoa</taxon>
        <taxon>Ecdysozoa</taxon>
        <taxon>Nematoda</taxon>
        <taxon>Chromadorea</taxon>
        <taxon>Rhabditida</taxon>
        <taxon>Rhabditina</taxon>
        <taxon>Rhabditomorpha</taxon>
        <taxon>Rhabditoidea</taxon>
        <taxon>Rhabditidae</taxon>
        <taxon>Mesorhabditinae</taxon>
        <taxon>Mesorhabditis</taxon>
    </lineage>
</organism>
<proteinExistence type="predicted"/>
<dbReference type="AlphaFoldDB" id="A0AAF3EJ28"/>
<name>A0AAF3EJ28_9BILA</name>